<dbReference type="PANTHER" id="PTHR10434:SF9">
    <property type="entry name" value="PHOSPHOLIPID_GLYCEROL ACYLTRANSFERASE DOMAIN-CONTAINING PROTEIN"/>
    <property type="match status" value="1"/>
</dbReference>
<dbReference type="SUPFAM" id="SSF69593">
    <property type="entry name" value="Glycerol-3-phosphate (1)-acyltransferase"/>
    <property type="match status" value="1"/>
</dbReference>
<evidence type="ECO:0000313" key="5">
    <source>
        <dbReference type="EMBL" id="PWH87152.1"/>
    </source>
</evidence>
<reference evidence="5 6" key="2">
    <citation type="submission" date="2018-05" db="EMBL/GenBank/DDBJ databases">
        <authorList>
            <person name="Lanie J.A."/>
            <person name="Ng W.-L."/>
            <person name="Kazmierczak K.M."/>
            <person name="Andrzejewski T.M."/>
            <person name="Davidsen T.M."/>
            <person name="Wayne K.J."/>
            <person name="Tettelin H."/>
            <person name="Glass J.I."/>
            <person name="Rusch D."/>
            <person name="Podicherti R."/>
            <person name="Tsui H.-C.T."/>
            <person name="Winkler M.E."/>
        </authorList>
    </citation>
    <scope>NUCLEOTIDE SEQUENCE [LARGE SCALE GENOMIC DNA]</scope>
    <source>
        <strain evidence="5 6">C305</strain>
    </source>
</reference>
<dbReference type="OrthoDB" id="9796839at2"/>
<dbReference type="EMBL" id="QFRJ01000001">
    <property type="protein sequence ID" value="PWH87152.1"/>
    <property type="molecule type" value="Genomic_DNA"/>
</dbReference>
<keyword evidence="3 5" id="KW-0012">Acyltransferase</keyword>
<evidence type="ECO:0000256" key="1">
    <source>
        <dbReference type="ARBA" id="ARBA00005189"/>
    </source>
</evidence>
<proteinExistence type="predicted"/>
<dbReference type="PANTHER" id="PTHR10434">
    <property type="entry name" value="1-ACYL-SN-GLYCEROL-3-PHOSPHATE ACYLTRANSFERASE"/>
    <property type="match status" value="1"/>
</dbReference>
<comment type="pathway">
    <text evidence="1">Lipid metabolism.</text>
</comment>
<evidence type="ECO:0000256" key="2">
    <source>
        <dbReference type="ARBA" id="ARBA00022679"/>
    </source>
</evidence>
<accession>A0A2U2XH74</accession>
<organism evidence="5 6">
    <name type="scientific">Brumimicrobium oceani</name>
    <dbReference type="NCBI Taxonomy" id="2100725"/>
    <lineage>
        <taxon>Bacteria</taxon>
        <taxon>Pseudomonadati</taxon>
        <taxon>Bacteroidota</taxon>
        <taxon>Flavobacteriia</taxon>
        <taxon>Flavobacteriales</taxon>
        <taxon>Crocinitomicaceae</taxon>
        <taxon>Brumimicrobium</taxon>
    </lineage>
</organism>
<dbReference type="RefSeq" id="WP_109358231.1">
    <property type="nucleotide sequence ID" value="NZ_QFRJ01000001.1"/>
</dbReference>
<sequence length="187" mass="21097">MLTLLSKLYWKIYSWKMAGALPADLKKAILVIAPHTSWVDILVGFAARSKMGIKDAKFMGKKELFEGPFGKILKNMGGIPVDRKAKLGVVEQVAKYYEENERFFVGVSPEGTRKRVDKLKTGFYHIAKTANIPIVLIGFDFKNREVVVGDPIYPSGNEEADIKKFINFFSTIQGAKPEFDLRHLNKV</sequence>
<keyword evidence="2 5" id="KW-0808">Transferase</keyword>
<reference evidence="5 6" key="1">
    <citation type="submission" date="2018-05" db="EMBL/GenBank/DDBJ databases">
        <title>Brumimicrobium oceani sp. nov., isolated from coastal sediment.</title>
        <authorList>
            <person name="Kou Y."/>
        </authorList>
    </citation>
    <scope>NUCLEOTIDE SEQUENCE [LARGE SCALE GENOMIC DNA]</scope>
    <source>
        <strain evidence="5 6">C305</strain>
    </source>
</reference>
<evidence type="ECO:0000313" key="6">
    <source>
        <dbReference type="Proteomes" id="UP000245370"/>
    </source>
</evidence>
<keyword evidence="6" id="KW-1185">Reference proteome</keyword>
<evidence type="ECO:0000256" key="3">
    <source>
        <dbReference type="ARBA" id="ARBA00023315"/>
    </source>
</evidence>
<dbReference type="SMART" id="SM00563">
    <property type="entry name" value="PlsC"/>
    <property type="match status" value="1"/>
</dbReference>
<feature type="domain" description="Phospholipid/glycerol acyltransferase" evidence="4">
    <location>
        <begin position="29"/>
        <end position="139"/>
    </location>
</feature>
<dbReference type="InterPro" id="IPR002123">
    <property type="entry name" value="Plipid/glycerol_acylTrfase"/>
</dbReference>
<protein>
    <submittedName>
        <fullName evidence="5">Acyltransferase</fullName>
    </submittedName>
</protein>
<dbReference type="Proteomes" id="UP000245370">
    <property type="component" value="Unassembled WGS sequence"/>
</dbReference>
<name>A0A2U2XH74_9FLAO</name>
<comment type="caution">
    <text evidence="5">The sequence shown here is derived from an EMBL/GenBank/DDBJ whole genome shotgun (WGS) entry which is preliminary data.</text>
</comment>
<dbReference type="AlphaFoldDB" id="A0A2U2XH74"/>
<evidence type="ECO:0000259" key="4">
    <source>
        <dbReference type="SMART" id="SM00563"/>
    </source>
</evidence>
<dbReference type="GO" id="GO:0006654">
    <property type="term" value="P:phosphatidic acid biosynthetic process"/>
    <property type="evidence" value="ECO:0007669"/>
    <property type="project" value="TreeGrafter"/>
</dbReference>
<gene>
    <name evidence="5" type="ORF">DIT68_02500</name>
</gene>
<dbReference type="GO" id="GO:0003841">
    <property type="term" value="F:1-acylglycerol-3-phosphate O-acyltransferase activity"/>
    <property type="evidence" value="ECO:0007669"/>
    <property type="project" value="TreeGrafter"/>
</dbReference>
<dbReference type="Pfam" id="PF01553">
    <property type="entry name" value="Acyltransferase"/>
    <property type="match status" value="1"/>
</dbReference>